<name>G3I5W4_CRIGR</name>
<dbReference type="GlyGen" id="G3I5W4">
    <property type="glycosylation" value="1 site"/>
</dbReference>
<evidence type="ECO:0000313" key="3">
    <source>
        <dbReference type="Proteomes" id="UP000001075"/>
    </source>
</evidence>
<dbReference type="AlphaFoldDB" id="G3I5W4"/>
<feature type="region of interest" description="Disordered" evidence="1">
    <location>
        <begin position="1"/>
        <end position="71"/>
    </location>
</feature>
<dbReference type="Proteomes" id="UP000001075">
    <property type="component" value="Unassembled WGS sequence"/>
</dbReference>
<reference evidence="3" key="1">
    <citation type="journal article" date="2011" name="Nat. Biotechnol.">
        <title>The genomic sequence of the Chinese hamster ovary (CHO)-K1 cell line.</title>
        <authorList>
            <person name="Xu X."/>
            <person name="Nagarajan H."/>
            <person name="Lewis N.E."/>
            <person name="Pan S."/>
            <person name="Cai Z."/>
            <person name="Liu X."/>
            <person name="Chen W."/>
            <person name="Xie M."/>
            <person name="Wang W."/>
            <person name="Hammond S."/>
            <person name="Andersen M.R."/>
            <person name="Neff N."/>
            <person name="Passarelli B."/>
            <person name="Koh W."/>
            <person name="Fan H.C."/>
            <person name="Wang J."/>
            <person name="Gui Y."/>
            <person name="Lee K.H."/>
            <person name="Betenbaugh M.J."/>
            <person name="Quake S.R."/>
            <person name="Famili I."/>
            <person name="Palsson B.O."/>
            <person name="Wang J."/>
        </authorList>
    </citation>
    <scope>NUCLEOTIDE SEQUENCE [LARGE SCALE GENOMIC DNA]</scope>
    <source>
        <strain evidence="3">CHO K1 cell line</strain>
    </source>
</reference>
<gene>
    <name evidence="2" type="ORF">I79_018874</name>
</gene>
<evidence type="ECO:0000256" key="1">
    <source>
        <dbReference type="SAM" id="MobiDB-lite"/>
    </source>
</evidence>
<proteinExistence type="predicted"/>
<dbReference type="EMBL" id="JH001324">
    <property type="protein sequence ID" value="EGW12835.1"/>
    <property type="molecule type" value="Genomic_DNA"/>
</dbReference>
<protein>
    <submittedName>
        <fullName evidence="2">Uncharacterized protein</fullName>
    </submittedName>
</protein>
<organism evidence="2 3">
    <name type="scientific">Cricetulus griseus</name>
    <name type="common">Chinese hamster</name>
    <name type="synonym">Cricetulus barabensis griseus</name>
    <dbReference type="NCBI Taxonomy" id="10029"/>
    <lineage>
        <taxon>Eukaryota</taxon>
        <taxon>Metazoa</taxon>
        <taxon>Chordata</taxon>
        <taxon>Craniata</taxon>
        <taxon>Vertebrata</taxon>
        <taxon>Euteleostomi</taxon>
        <taxon>Mammalia</taxon>
        <taxon>Eutheria</taxon>
        <taxon>Euarchontoglires</taxon>
        <taxon>Glires</taxon>
        <taxon>Rodentia</taxon>
        <taxon>Myomorpha</taxon>
        <taxon>Muroidea</taxon>
        <taxon>Cricetidae</taxon>
        <taxon>Cricetinae</taxon>
        <taxon>Cricetulus</taxon>
    </lineage>
</organism>
<dbReference type="InParanoid" id="G3I5W4"/>
<evidence type="ECO:0000313" key="2">
    <source>
        <dbReference type="EMBL" id="EGW12835.1"/>
    </source>
</evidence>
<sequence>MLQRLGKLGAGALPTPGRGTLAKEPPSAHQLLHMSLSPHAGDARGVAAAEKLGRSEVEQDVRPKHGLPWDL</sequence>
<accession>G3I5W4</accession>
<feature type="compositionally biased region" description="Basic and acidic residues" evidence="1">
    <location>
        <begin position="51"/>
        <end position="63"/>
    </location>
</feature>